<proteinExistence type="inferred from homology"/>
<evidence type="ECO:0000256" key="8">
    <source>
        <dbReference type="ARBA" id="ARBA00023065"/>
    </source>
</evidence>
<feature type="transmembrane region" description="Helical" evidence="11">
    <location>
        <begin position="112"/>
        <end position="132"/>
    </location>
</feature>
<dbReference type="Pfam" id="PF00999">
    <property type="entry name" value="Na_H_Exchanger"/>
    <property type="match status" value="1"/>
</dbReference>
<feature type="transmembrane region" description="Helical" evidence="11">
    <location>
        <begin position="354"/>
        <end position="373"/>
    </location>
</feature>
<protein>
    <submittedName>
        <fullName evidence="13">Cation:proton antiporter</fullName>
    </submittedName>
</protein>
<keyword evidence="14" id="KW-1185">Reference proteome</keyword>
<keyword evidence="3" id="KW-0813">Transport</keyword>
<feature type="domain" description="Cation/H+ exchanger transmembrane" evidence="12">
    <location>
        <begin position="12"/>
        <end position="378"/>
    </location>
</feature>
<feature type="transmembrane region" description="Helical" evidence="11">
    <location>
        <begin position="293"/>
        <end position="313"/>
    </location>
</feature>
<name>A0ABW4CE60_9LACO</name>
<keyword evidence="6 11" id="KW-1133">Transmembrane helix</keyword>
<dbReference type="InterPro" id="IPR038770">
    <property type="entry name" value="Na+/solute_symporter_sf"/>
</dbReference>
<accession>A0ABW4CE60</accession>
<feature type="transmembrane region" description="Helical" evidence="11">
    <location>
        <begin position="84"/>
        <end position="106"/>
    </location>
</feature>
<evidence type="ECO:0000256" key="5">
    <source>
        <dbReference type="ARBA" id="ARBA00022692"/>
    </source>
</evidence>
<dbReference type="RefSeq" id="WP_203627145.1">
    <property type="nucleotide sequence ID" value="NZ_BOLQ01000011.1"/>
</dbReference>
<keyword evidence="9 11" id="KW-0472">Membrane</keyword>
<sequence>MGYLGTLALILAATMLLAHFSLQIGVPAVIGELLAGIILGPALLGWVAPSHLVSEFSEIGVIILMFIAGLESDLTMLKKYFRPGVLVAVIGVIFPIALIGGFAMVWGFDFTAASFLGITFAATSVSISVEVLKELNALDSRGGATILGAAVVDDILTVIILSVAVGMFGTGDGNKWPLWLTLLLQLAFFAVIFFVVKWAAPYLMHLAERLLPGSAVMVMSLLLCLTMAFLADQFGLSAVIGAFFAGVAVSETPYREEVDVSIGAIGYALFIPVFFVSIGLNMRLDGLLQDLPFIAIITVLALLTKWVGCGLGAKMAGLDNHDAGVVGAGMVSRGEMALIVAQIGFDAHLLDKDFYSAVILTIILTTLIAPFMLKRALRQGGDVAEQ</sequence>
<keyword evidence="10" id="KW-0739">Sodium transport</keyword>
<organism evidence="13 14">
    <name type="scientific">Lacticaseibacillus mingshuiensis</name>
    <dbReference type="NCBI Taxonomy" id="2799574"/>
    <lineage>
        <taxon>Bacteria</taxon>
        <taxon>Bacillati</taxon>
        <taxon>Bacillota</taxon>
        <taxon>Bacilli</taxon>
        <taxon>Lactobacillales</taxon>
        <taxon>Lactobacillaceae</taxon>
        <taxon>Lacticaseibacillus</taxon>
    </lineage>
</organism>
<comment type="subcellular location">
    <subcellularLocation>
        <location evidence="1">Membrane</location>
        <topology evidence="1">Multi-pass membrane protein</topology>
    </subcellularLocation>
</comment>
<evidence type="ECO:0000259" key="12">
    <source>
        <dbReference type="Pfam" id="PF00999"/>
    </source>
</evidence>
<keyword evidence="5 11" id="KW-0812">Transmembrane</keyword>
<evidence type="ECO:0000256" key="3">
    <source>
        <dbReference type="ARBA" id="ARBA00022448"/>
    </source>
</evidence>
<keyword evidence="7" id="KW-0915">Sodium</keyword>
<evidence type="ECO:0000313" key="14">
    <source>
        <dbReference type="Proteomes" id="UP001597196"/>
    </source>
</evidence>
<reference evidence="14" key="1">
    <citation type="journal article" date="2019" name="Int. J. Syst. Evol. Microbiol.">
        <title>The Global Catalogue of Microorganisms (GCM) 10K type strain sequencing project: providing services to taxonomists for standard genome sequencing and annotation.</title>
        <authorList>
            <consortium name="The Broad Institute Genomics Platform"/>
            <consortium name="The Broad Institute Genome Sequencing Center for Infectious Disease"/>
            <person name="Wu L."/>
            <person name="Ma J."/>
        </authorList>
    </citation>
    <scope>NUCLEOTIDE SEQUENCE [LARGE SCALE GENOMIC DNA]</scope>
    <source>
        <strain evidence="14">CCM 8980</strain>
    </source>
</reference>
<evidence type="ECO:0000256" key="7">
    <source>
        <dbReference type="ARBA" id="ARBA00023053"/>
    </source>
</evidence>
<dbReference type="Gene3D" id="1.20.1530.20">
    <property type="match status" value="1"/>
</dbReference>
<evidence type="ECO:0000256" key="6">
    <source>
        <dbReference type="ARBA" id="ARBA00022989"/>
    </source>
</evidence>
<dbReference type="EMBL" id="JBHTOC010000002">
    <property type="protein sequence ID" value="MFD1429082.1"/>
    <property type="molecule type" value="Genomic_DNA"/>
</dbReference>
<evidence type="ECO:0000256" key="4">
    <source>
        <dbReference type="ARBA" id="ARBA00022449"/>
    </source>
</evidence>
<evidence type="ECO:0000256" key="11">
    <source>
        <dbReference type="SAM" id="Phobius"/>
    </source>
</evidence>
<dbReference type="PANTHER" id="PTHR43562:SF3">
    <property type="entry name" value="SODIUM ION_PROTON EXCHANGER (EUROFUNG)"/>
    <property type="match status" value="1"/>
</dbReference>
<gene>
    <name evidence="13" type="ORF">ACFQ4P_02310</name>
</gene>
<comment type="caution">
    <text evidence="13">The sequence shown here is derived from an EMBL/GenBank/DDBJ whole genome shotgun (WGS) entry which is preliminary data.</text>
</comment>
<comment type="similarity">
    <text evidence="2">Belongs to the monovalent cation:proton antiporter 2 (CPA2) transporter (TC 2.A.37) family.</text>
</comment>
<feature type="transmembrane region" description="Helical" evidence="11">
    <location>
        <begin position="144"/>
        <end position="170"/>
    </location>
</feature>
<feature type="transmembrane region" description="Helical" evidence="11">
    <location>
        <begin position="59"/>
        <end position="77"/>
    </location>
</feature>
<evidence type="ECO:0000256" key="1">
    <source>
        <dbReference type="ARBA" id="ARBA00004141"/>
    </source>
</evidence>
<evidence type="ECO:0000256" key="2">
    <source>
        <dbReference type="ARBA" id="ARBA00005551"/>
    </source>
</evidence>
<feature type="transmembrane region" description="Helical" evidence="11">
    <location>
        <begin position="260"/>
        <end position="281"/>
    </location>
</feature>
<evidence type="ECO:0000313" key="13">
    <source>
        <dbReference type="EMBL" id="MFD1429082.1"/>
    </source>
</evidence>
<dbReference type="Proteomes" id="UP001597196">
    <property type="component" value="Unassembled WGS sequence"/>
</dbReference>
<keyword evidence="8" id="KW-0406">Ion transport</keyword>
<dbReference type="PANTHER" id="PTHR43562">
    <property type="entry name" value="NAPA-TYPE SODIUM/HYDROGEN ANTIPORTER"/>
    <property type="match status" value="1"/>
</dbReference>
<dbReference type="InterPro" id="IPR006153">
    <property type="entry name" value="Cation/H_exchanger_TM"/>
</dbReference>
<evidence type="ECO:0000256" key="9">
    <source>
        <dbReference type="ARBA" id="ARBA00023136"/>
    </source>
</evidence>
<keyword evidence="4" id="KW-0050">Antiport</keyword>
<evidence type="ECO:0000256" key="10">
    <source>
        <dbReference type="ARBA" id="ARBA00023201"/>
    </source>
</evidence>
<feature type="transmembrane region" description="Helical" evidence="11">
    <location>
        <begin position="176"/>
        <end position="200"/>
    </location>
</feature>